<dbReference type="AlphaFoldDB" id="A0A975F6Y3"/>
<sequence length="189" mass="21099">MSDKDYSLDALNRFFDYAAIKGILKRNTAQSRKLAANKILSILEAHEKTDLRLIDIESVFDRFQNLQSTDYKPESLQVYLSRLRTALSDFFSYVGNPSSFKPASNQQRSRSKSSNGNNTKKQGTDSVEDNSTEKVVRAITHHDIEHIVVPVPLREGLTIKISNLPADLTVSEANRLAAIIKAFAVQEGG</sequence>
<evidence type="ECO:0008006" key="4">
    <source>
        <dbReference type="Google" id="ProtNLM"/>
    </source>
</evidence>
<evidence type="ECO:0000256" key="1">
    <source>
        <dbReference type="SAM" id="MobiDB-lite"/>
    </source>
</evidence>
<accession>A0A975F6Y3</accession>
<dbReference type="Proteomes" id="UP000672009">
    <property type="component" value="Chromosome"/>
</dbReference>
<keyword evidence="3" id="KW-1185">Reference proteome</keyword>
<reference evidence="2" key="1">
    <citation type="submission" date="2021-04" db="EMBL/GenBank/DDBJ databases">
        <title>Genomics, taxonomy and metabolism of representatives of sulfur bacteria of the genus Thiothrix: Thiothrix fructosivorans QT, Thiothrix unzii A1T and three new species, Thiothrix subterranea sp. nov., Thiothrix litoralis sp. nov. and 'Candidatus Thiothrix anitrata' sp. nov.</title>
        <authorList>
            <person name="Ravin N.V."/>
            <person name="Smolyakov D."/>
            <person name="Rudenko T.S."/>
            <person name="Mardanov A.V."/>
            <person name="Beletsky A.V."/>
            <person name="Markov N.D."/>
            <person name="Fomenkov A.I."/>
            <person name="Roberts R.J."/>
            <person name="Karnachuk O.V."/>
            <person name="Novikov A."/>
            <person name="Grabovich M.Y."/>
        </authorList>
    </citation>
    <scope>NUCLEOTIDE SEQUENCE</scope>
    <source>
        <strain evidence="2">A1</strain>
    </source>
</reference>
<organism evidence="2 3">
    <name type="scientific">Thiothrix unzii</name>
    <dbReference type="NCBI Taxonomy" id="111769"/>
    <lineage>
        <taxon>Bacteria</taxon>
        <taxon>Pseudomonadati</taxon>
        <taxon>Pseudomonadota</taxon>
        <taxon>Gammaproteobacteria</taxon>
        <taxon>Thiotrichales</taxon>
        <taxon>Thiotrichaceae</taxon>
        <taxon>Thiothrix</taxon>
    </lineage>
</organism>
<name>A0A975F6Y3_9GAMM</name>
<evidence type="ECO:0000313" key="2">
    <source>
        <dbReference type="EMBL" id="QTR52044.1"/>
    </source>
</evidence>
<dbReference type="RefSeq" id="WP_210217609.1">
    <property type="nucleotide sequence ID" value="NZ_CP072793.1"/>
</dbReference>
<proteinExistence type="predicted"/>
<feature type="compositionally biased region" description="Low complexity" evidence="1">
    <location>
        <begin position="104"/>
        <end position="121"/>
    </location>
</feature>
<protein>
    <recommendedName>
        <fullName evidence="4">Core-binding (CB) domain-containing protein</fullName>
    </recommendedName>
</protein>
<dbReference type="EMBL" id="CP072793">
    <property type="protein sequence ID" value="QTR52044.1"/>
    <property type="molecule type" value="Genomic_DNA"/>
</dbReference>
<gene>
    <name evidence="2" type="ORF">J9260_09775</name>
</gene>
<evidence type="ECO:0000313" key="3">
    <source>
        <dbReference type="Proteomes" id="UP000672009"/>
    </source>
</evidence>
<feature type="region of interest" description="Disordered" evidence="1">
    <location>
        <begin position="99"/>
        <end position="131"/>
    </location>
</feature>
<dbReference type="KEGG" id="tun:J9260_09775"/>